<feature type="modified residue" description="4-aspartylphosphate" evidence="7">
    <location>
        <position position="757"/>
    </location>
</feature>
<dbReference type="Gene3D" id="3.30.565.10">
    <property type="entry name" value="Histidine kinase-like ATPase, C-terminal domain"/>
    <property type="match status" value="1"/>
</dbReference>
<keyword evidence="9" id="KW-0472">Membrane</keyword>
<keyword evidence="4" id="KW-0805">Transcription regulation</keyword>
<comment type="caution">
    <text evidence="13">The sequence shown here is derived from an EMBL/GenBank/DDBJ whole genome shotgun (WGS) entry which is preliminary data.</text>
</comment>
<dbReference type="GO" id="GO:0043565">
    <property type="term" value="F:sequence-specific DNA binding"/>
    <property type="evidence" value="ECO:0007669"/>
    <property type="project" value="InterPro"/>
</dbReference>
<dbReference type="InterPro" id="IPR028082">
    <property type="entry name" value="Peripla_BP_I"/>
</dbReference>
<dbReference type="Pfam" id="PF12833">
    <property type="entry name" value="HTH_18"/>
    <property type="match status" value="1"/>
</dbReference>
<feature type="transmembrane region" description="Helical" evidence="9">
    <location>
        <begin position="345"/>
        <end position="365"/>
    </location>
</feature>
<evidence type="ECO:0000256" key="8">
    <source>
        <dbReference type="SAM" id="Coils"/>
    </source>
</evidence>
<keyword evidence="6" id="KW-0804">Transcription</keyword>
<dbReference type="InterPro" id="IPR009057">
    <property type="entry name" value="Homeodomain-like_sf"/>
</dbReference>
<sequence length="962" mass="108299">MKCLNSRLSHLIIFVLFGIVGSLLTVGCVKHPKKFVIGVSQCSEDIWRDKLNDELKMGEYLNDSIIVKLASSNDDNVLQNKQVNQFVDEGVDLLIISPNQMSAISKAVERAYDKGIPVILYDRMSNTDKYTAFIGCDNYKIGSSMGKYIAQQLQGKGRVVEIRGLEGSSPALERHRGFMDALKSYPDIQVVASAGGDWKEESGIRAMKKILKKTQDFDFVFAHNDRLAWGAYVAAKQMGVNRNYKYTGVDGMATEGGGLELVRDGVFDASYLYPTKGDEVIALAMKILKHQPYKRDNFLSTSIITKANAELTLMEARDAERQARNLKTLHKQVDQYLADYNSQQVMLIGLCLFLFICIAGAALIFRGYVVKVKLNEKLANTNDELKRVNGELGQKNDELKRLNDEVMELTNSRLVFFTNISHELRTPLTLIADPVEMLLEDNSIKGKARDLLKMVQRNALALQQLVGSILDFRKIQNGKMDLELYRFDLVKALTLWTSDFLLAAERKHIMLHLDVEEFKRQGKIVADKEKIARVVFNLLSNALKYTPAGGDIFVSLKMVDPHQVQGLSAETINSYKDFFRIDVRDTGMGISHEEAEKVFERFFQAKGAASGTGIGLALVKSFVELHHGKAWVESKTDQGSNFIVVIPCKQIGDAQVIHNDEEIVDNSESASLSVGKMTINESDLQYIDDGNKQNGKLQKLLDEQGNKPSLLVIDDNNDIRQYIRTLLQDKFYIFEASDGKEGLEIARKEVPDLVICDVMMPVMNGLEFTRQLKTQTITSHIPVIVLTAKNLDEHRAQSYEYGADSYITKPFHGKVLLSRIENLLKQRRLLKSHFENIFNQTSQTAEQEVAMNQLEDRDKQFLNQLHAIIQKNLSDSEFGVEDIGKEIGLSRVQLYRKVKAMTGSSVVDLLRKARLAKAKRLLESRSMSVSEVAYEVGFSAPSYFTKCFKEEYGMLPGEVGNN</sequence>
<evidence type="ECO:0000256" key="2">
    <source>
        <dbReference type="ARBA" id="ARBA00012438"/>
    </source>
</evidence>
<accession>A0A4Y8VRH7</accession>
<feature type="domain" description="Histidine kinase" evidence="11">
    <location>
        <begin position="419"/>
        <end position="650"/>
    </location>
</feature>
<dbReference type="OrthoDB" id="358279at2"/>
<dbReference type="EMBL" id="SGVY01000008">
    <property type="protein sequence ID" value="TFH83055.1"/>
    <property type="molecule type" value="Genomic_DNA"/>
</dbReference>
<dbReference type="Gene3D" id="1.10.287.130">
    <property type="match status" value="1"/>
</dbReference>
<dbReference type="Pfam" id="PF00072">
    <property type="entry name" value="Response_reg"/>
    <property type="match status" value="1"/>
</dbReference>
<feature type="domain" description="HTH araC/xylS-type" evidence="10">
    <location>
        <begin position="863"/>
        <end position="962"/>
    </location>
</feature>
<evidence type="ECO:0000259" key="12">
    <source>
        <dbReference type="PROSITE" id="PS50110"/>
    </source>
</evidence>
<evidence type="ECO:0000313" key="13">
    <source>
        <dbReference type="EMBL" id="TFH83055.1"/>
    </source>
</evidence>
<protein>
    <recommendedName>
        <fullName evidence="2">histidine kinase</fullName>
        <ecNumber evidence="2">2.7.13.3</ecNumber>
    </recommendedName>
</protein>
<keyword evidence="8" id="KW-0175">Coiled coil</keyword>
<dbReference type="InterPro" id="IPR018060">
    <property type="entry name" value="HTH_AraC"/>
</dbReference>
<dbReference type="EC" id="2.7.13.3" evidence="2"/>
<dbReference type="PROSITE" id="PS01124">
    <property type="entry name" value="HTH_ARAC_FAMILY_2"/>
    <property type="match status" value="1"/>
</dbReference>
<dbReference type="SMART" id="SM00387">
    <property type="entry name" value="HATPase_c"/>
    <property type="match status" value="1"/>
</dbReference>
<dbReference type="Proteomes" id="UP000297872">
    <property type="component" value="Unassembled WGS sequence"/>
</dbReference>
<dbReference type="PROSITE" id="PS50109">
    <property type="entry name" value="HIS_KIN"/>
    <property type="match status" value="1"/>
</dbReference>
<dbReference type="InterPro" id="IPR003594">
    <property type="entry name" value="HATPase_dom"/>
</dbReference>
<dbReference type="SUPFAM" id="SSF53822">
    <property type="entry name" value="Periplasmic binding protein-like I"/>
    <property type="match status" value="1"/>
</dbReference>
<dbReference type="InterPro" id="IPR036890">
    <property type="entry name" value="HATPase_C_sf"/>
</dbReference>
<dbReference type="PROSITE" id="PS50110">
    <property type="entry name" value="RESPONSE_REGULATORY"/>
    <property type="match status" value="1"/>
</dbReference>
<dbReference type="PROSITE" id="PS51257">
    <property type="entry name" value="PROKAR_LIPOPROTEIN"/>
    <property type="match status" value="1"/>
</dbReference>
<keyword evidence="5" id="KW-0238">DNA-binding</keyword>
<dbReference type="CDD" id="cd06308">
    <property type="entry name" value="PBP1_sensor_kinase-like"/>
    <property type="match status" value="1"/>
</dbReference>
<feature type="coiled-coil region" evidence="8">
    <location>
        <begin position="371"/>
        <end position="412"/>
    </location>
</feature>
<dbReference type="Pfam" id="PF00512">
    <property type="entry name" value="HisKA"/>
    <property type="match status" value="1"/>
</dbReference>
<dbReference type="SMART" id="SM00448">
    <property type="entry name" value="REC"/>
    <property type="match status" value="1"/>
</dbReference>
<dbReference type="InterPro" id="IPR004358">
    <property type="entry name" value="Sig_transdc_His_kin-like_C"/>
</dbReference>
<dbReference type="SMART" id="SM00388">
    <property type="entry name" value="HisKA"/>
    <property type="match status" value="1"/>
</dbReference>
<organism evidence="13 14">
    <name type="scientific">Segatella hominis</name>
    <dbReference type="NCBI Taxonomy" id="2518605"/>
    <lineage>
        <taxon>Bacteria</taxon>
        <taxon>Pseudomonadati</taxon>
        <taxon>Bacteroidota</taxon>
        <taxon>Bacteroidia</taxon>
        <taxon>Bacteroidales</taxon>
        <taxon>Prevotellaceae</taxon>
        <taxon>Segatella</taxon>
    </lineage>
</organism>
<comment type="catalytic activity">
    <reaction evidence="1">
        <text>ATP + protein L-histidine = ADP + protein N-phospho-L-histidine.</text>
        <dbReference type="EC" id="2.7.13.3"/>
    </reaction>
</comment>
<reference evidence="13 14" key="1">
    <citation type="submission" date="2019-02" db="EMBL/GenBank/DDBJ databases">
        <title>Draft Genome Sequence of the Prevotella sp. BCRC 81118, Isolated from Human Feces.</title>
        <authorList>
            <person name="Huang C.-H."/>
        </authorList>
    </citation>
    <scope>NUCLEOTIDE SEQUENCE [LARGE SCALE GENOMIC DNA]</scope>
    <source>
        <strain evidence="13 14">BCRC 81118</strain>
    </source>
</reference>
<dbReference type="InterPro" id="IPR025997">
    <property type="entry name" value="SBP_2_dom"/>
</dbReference>
<dbReference type="InterPro" id="IPR036097">
    <property type="entry name" value="HisK_dim/P_sf"/>
</dbReference>
<dbReference type="InterPro" id="IPR001789">
    <property type="entry name" value="Sig_transdc_resp-reg_receiver"/>
</dbReference>
<dbReference type="CDD" id="cd00082">
    <property type="entry name" value="HisKA"/>
    <property type="match status" value="1"/>
</dbReference>
<keyword evidence="9" id="KW-0812">Transmembrane</keyword>
<evidence type="ECO:0000259" key="10">
    <source>
        <dbReference type="PROSITE" id="PS01124"/>
    </source>
</evidence>
<evidence type="ECO:0000256" key="4">
    <source>
        <dbReference type="ARBA" id="ARBA00023015"/>
    </source>
</evidence>
<dbReference type="SUPFAM" id="SSF46689">
    <property type="entry name" value="Homeodomain-like"/>
    <property type="match status" value="1"/>
</dbReference>
<evidence type="ECO:0000313" key="14">
    <source>
        <dbReference type="Proteomes" id="UP000297872"/>
    </source>
</evidence>
<dbReference type="SUPFAM" id="SSF47384">
    <property type="entry name" value="Homodimeric domain of signal transducing histidine kinase"/>
    <property type="match status" value="1"/>
</dbReference>
<evidence type="ECO:0000256" key="3">
    <source>
        <dbReference type="ARBA" id="ARBA00022553"/>
    </source>
</evidence>
<dbReference type="PANTHER" id="PTHR43547">
    <property type="entry name" value="TWO-COMPONENT HISTIDINE KINASE"/>
    <property type="match status" value="1"/>
</dbReference>
<dbReference type="AlphaFoldDB" id="A0A4Y8VRH7"/>
<dbReference type="InterPro" id="IPR005467">
    <property type="entry name" value="His_kinase_dom"/>
</dbReference>
<dbReference type="PANTHER" id="PTHR43547:SF2">
    <property type="entry name" value="HYBRID SIGNAL TRANSDUCTION HISTIDINE KINASE C"/>
    <property type="match status" value="1"/>
</dbReference>
<feature type="domain" description="Response regulatory" evidence="12">
    <location>
        <begin position="709"/>
        <end position="824"/>
    </location>
</feature>
<dbReference type="Pfam" id="PF13407">
    <property type="entry name" value="Peripla_BP_4"/>
    <property type="match status" value="1"/>
</dbReference>
<dbReference type="GO" id="GO:0003700">
    <property type="term" value="F:DNA-binding transcription factor activity"/>
    <property type="evidence" value="ECO:0007669"/>
    <property type="project" value="InterPro"/>
</dbReference>
<dbReference type="GO" id="GO:0000155">
    <property type="term" value="F:phosphorelay sensor kinase activity"/>
    <property type="evidence" value="ECO:0007669"/>
    <property type="project" value="InterPro"/>
</dbReference>
<keyword evidence="9" id="KW-1133">Transmembrane helix</keyword>
<dbReference type="Pfam" id="PF02518">
    <property type="entry name" value="HATPase_c"/>
    <property type="match status" value="1"/>
</dbReference>
<evidence type="ECO:0000256" key="5">
    <source>
        <dbReference type="ARBA" id="ARBA00023125"/>
    </source>
</evidence>
<dbReference type="InterPro" id="IPR011006">
    <property type="entry name" value="CheY-like_superfamily"/>
</dbReference>
<dbReference type="SUPFAM" id="SSF52172">
    <property type="entry name" value="CheY-like"/>
    <property type="match status" value="1"/>
</dbReference>
<keyword evidence="3 7" id="KW-0597">Phosphoprotein</keyword>
<dbReference type="SMART" id="SM00342">
    <property type="entry name" value="HTH_ARAC"/>
    <property type="match status" value="1"/>
</dbReference>
<evidence type="ECO:0000256" key="6">
    <source>
        <dbReference type="ARBA" id="ARBA00023163"/>
    </source>
</evidence>
<dbReference type="PROSITE" id="PS00041">
    <property type="entry name" value="HTH_ARAC_FAMILY_1"/>
    <property type="match status" value="1"/>
</dbReference>
<dbReference type="PRINTS" id="PR00344">
    <property type="entry name" value="BCTRLSENSOR"/>
</dbReference>
<keyword evidence="14" id="KW-1185">Reference proteome</keyword>
<evidence type="ECO:0000256" key="9">
    <source>
        <dbReference type="SAM" id="Phobius"/>
    </source>
</evidence>
<evidence type="ECO:0000256" key="1">
    <source>
        <dbReference type="ARBA" id="ARBA00000085"/>
    </source>
</evidence>
<dbReference type="CDD" id="cd17574">
    <property type="entry name" value="REC_OmpR"/>
    <property type="match status" value="1"/>
</dbReference>
<name>A0A4Y8VRH7_9BACT</name>
<evidence type="ECO:0000256" key="7">
    <source>
        <dbReference type="PROSITE-ProRule" id="PRU00169"/>
    </source>
</evidence>
<dbReference type="InterPro" id="IPR018062">
    <property type="entry name" value="HTH_AraC-typ_CS"/>
</dbReference>
<dbReference type="FunFam" id="1.10.287.130:FF:000045">
    <property type="entry name" value="Two-component system sensor histidine kinase/response regulator"/>
    <property type="match status" value="1"/>
</dbReference>
<dbReference type="Gene3D" id="3.40.50.2300">
    <property type="match status" value="3"/>
</dbReference>
<dbReference type="InterPro" id="IPR003661">
    <property type="entry name" value="HisK_dim/P_dom"/>
</dbReference>
<dbReference type="SUPFAM" id="SSF55874">
    <property type="entry name" value="ATPase domain of HSP90 chaperone/DNA topoisomerase II/histidine kinase"/>
    <property type="match status" value="1"/>
</dbReference>
<gene>
    <name evidence="13" type="ORF">EXN75_04755</name>
</gene>
<evidence type="ECO:0000259" key="11">
    <source>
        <dbReference type="PROSITE" id="PS50109"/>
    </source>
</evidence>
<dbReference type="Gene3D" id="1.10.10.60">
    <property type="entry name" value="Homeodomain-like"/>
    <property type="match status" value="1"/>
</dbReference>
<proteinExistence type="predicted"/>